<dbReference type="Pfam" id="PF04229">
    <property type="entry name" value="GrpB"/>
    <property type="match status" value="1"/>
</dbReference>
<accession>A0ABQ1YK20</accession>
<dbReference type="Proteomes" id="UP000659344">
    <property type="component" value="Unassembled WGS sequence"/>
</dbReference>
<dbReference type="PANTHER" id="PTHR34822">
    <property type="entry name" value="GRPB DOMAIN PROTEIN (AFU_ORTHOLOGUE AFUA_1G01530)"/>
    <property type="match status" value="1"/>
</dbReference>
<reference evidence="2" key="1">
    <citation type="journal article" date="2019" name="Int. J. Syst. Evol. Microbiol.">
        <title>The Global Catalogue of Microorganisms (GCM) 10K type strain sequencing project: providing services to taxonomists for standard genome sequencing and annotation.</title>
        <authorList>
            <consortium name="The Broad Institute Genomics Platform"/>
            <consortium name="The Broad Institute Genome Sequencing Center for Infectious Disease"/>
            <person name="Wu L."/>
            <person name="Ma J."/>
        </authorList>
    </citation>
    <scope>NUCLEOTIDE SEQUENCE [LARGE SCALE GENOMIC DNA]</scope>
    <source>
        <strain evidence="2">CGMCC 1.12769</strain>
    </source>
</reference>
<comment type="caution">
    <text evidence="1">The sequence shown here is derived from an EMBL/GenBank/DDBJ whole genome shotgun (WGS) entry which is preliminary data.</text>
</comment>
<evidence type="ECO:0008006" key="3">
    <source>
        <dbReference type="Google" id="ProtNLM"/>
    </source>
</evidence>
<keyword evidence="2" id="KW-1185">Reference proteome</keyword>
<evidence type="ECO:0000313" key="2">
    <source>
        <dbReference type="Proteomes" id="UP000659344"/>
    </source>
</evidence>
<dbReference type="InterPro" id="IPR007344">
    <property type="entry name" value="GrpB/CoaE"/>
</dbReference>
<gene>
    <name evidence="1" type="ORF">GCM10008013_28220</name>
</gene>
<dbReference type="EMBL" id="BMFT01000001">
    <property type="protein sequence ID" value="GGH27027.1"/>
    <property type="molecule type" value="Genomic_DNA"/>
</dbReference>
<proteinExistence type="predicted"/>
<dbReference type="PANTHER" id="PTHR34822:SF1">
    <property type="entry name" value="GRPB FAMILY PROTEIN"/>
    <property type="match status" value="1"/>
</dbReference>
<dbReference type="Gene3D" id="3.30.460.10">
    <property type="entry name" value="Beta Polymerase, domain 2"/>
    <property type="match status" value="1"/>
</dbReference>
<dbReference type="SUPFAM" id="SSF81301">
    <property type="entry name" value="Nucleotidyltransferase"/>
    <property type="match status" value="1"/>
</dbReference>
<sequence>MGESIMAERTKVVEVVPYNPEWKIQFEQIKSMITGYIGDLILAVEHVGSTSVEGLSAKPIIDLDVVMDSYEVLPEIIERLEKAGFVHQGNLGIEGREAFKRTCEDGFMKYHLYVCPKDGKGYLEHIAFRDYLRANESAREDYEALKLNLAETYRYDIDNYCDNKTEFVKGILKMTIYRD</sequence>
<name>A0ABQ1YK20_9BACL</name>
<dbReference type="InterPro" id="IPR043519">
    <property type="entry name" value="NT_sf"/>
</dbReference>
<protein>
    <recommendedName>
        <fullName evidence="3">GrpB family protein</fullName>
    </recommendedName>
</protein>
<evidence type="ECO:0000313" key="1">
    <source>
        <dbReference type="EMBL" id="GGH27027.1"/>
    </source>
</evidence>
<organism evidence="1 2">
    <name type="scientific">Paenibacillus segetis</name>
    <dbReference type="NCBI Taxonomy" id="1325360"/>
    <lineage>
        <taxon>Bacteria</taxon>
        <taxon>Bacillati</taxon>
        <taxon>Bacillota</taxon>
        <taxon>Bacilli</taxon>
        <taxon>Bacillales</taxon>
        <taxon>Paenibacillaceae</taxon>
        <taxon>Paenibacillus</taxon>
    </lineage>
</organism>